<protein>
    <submittedName>
        <fullName evidence="3">PQQ-binding-like beta-propeller repeat protein</fullName>
    </submittedName>
</protein>
<comment type="caution">
    <text evidence="3">The sequence shown here is derived from an EMBL/GenBank/DDBJ whole genome shotgun (WGS) entry which is preliminary data.</text>
</comment>
<dbReference type="InterPro" id="IPR002372">
    <property type="entry name" value="PQQ_rpt_dom"/>
</dbReference>
<dbReference type="Proteomes" id="UP001500305">
    <property type="component" value="Unassembled WGS sequence"/>
</dbReference>
<feature type="domain" description="Pyrrolo-quinoline quinone repeat" evidence="2">
    <location>
        <begin position="436"/>
        <end position="548"/>
    </location>
</feature>
<organism evidence="3 4">
    <name type="scientific">Kitasatospora cystarginea</name>
    <dbReference type="NCBI Taxonomy" id="58350"/>
    <lineage>
        <taxon>Bacteria</taxon>
        <taxon>Bacillati</taxon>
        <taxon>Actinomycetota</taxon>
        <taxon>Actinomycetes</taxon>
        <taxon>Kitasatosporales</taxon>
        <taxon>Streptomycetaceae</taxon>
        <taxon>Kitasatospora</taxon>
    </lineage>
</organism>
<evidence type="ECO:0000313" key="4">
    <source>
        <dbReference type="Proteomes" id="UP001500305"/>
    </source>
</evidence>
<feature type="compositionally biased region" description="Gly residues" evidence="1">
    <location>
        <begin position="97"/>
        <end position="119"/>
    </location>
</feature>
<dbReference type="InterPro" id="IPR011047">
    <property type="entry name" value="Quinoprotein_ADH-like_sf"/>
</dbReference>
<dbReference type="Pfam" id="PF13360">
    <property type="entry name" value="PQQ_2"/>
    <property type="match status" value="1"/>
</dbReference>
<dbReference type="Gene3D" id="2.130.10.10">
    <property type="entry name" value="YVTN repeat-like/Quinoprotein amine dehydrogenase"/>
    <property type="match status" value="1"/>
</dbReference>
<evidence type="ECO:0000313" key="3">
    <source>
        <dbReference type="EMBL" id="GAA2234980.1"/>
    </source>
</evidence>
<feature type="region of interest" description="Disordered" evidence="1">
    <location>
        <begin position="160"/>
        <end position="271"/>
    </location>
</feature>
<dbReference type="RefSeq" id="WP_344635409.1">
    <property type="nucleotide sequence ID" value="NZ_BAAATR010000004.1"/>
</dbReference>
<feature type="compositionally biased region" description="Low complexity" evidence="1">
    <location>
        <begin position="16"/>
        <end position="32"/>
    </location>
</feature>
<dbReference type="EMBL" id="BAAATR010000004">
    <property type="protein sequence ID" value="GAA2234980.1"/>
    <property type="molecule type" value="Genomic_DNA"/>
</dbReference>
<feature type="compositionally biased region" description="Low complexity" evidence="1">
    <location>
        <begin position="184"/>
        <end position="209"/>
    </location>
</feature>
<reference evidence="3 4" key="1">
    <citation type="journal article" date="2019" name="Int. J. Syst. Evol. Microbiol.">
        <title>The Global Catalogue of Microorganisms (GCM) 10K type strain sequencing project: providing services to taxonomists for standard genome sequencing and annotation.</title>
        <authorList>
            <consortium name="The Broad Institute Genomics Platform"/>
            <consortium name="The Broad Institute Genome Sequencing Center for Infectious Disease"/>
            <person name="Wu L."/>
            <person name="Ma J."/>
        </authorList>
    </citation>
    <scope>NUCLEOTIDE SEQUENCE [LARGE SCALE GENOMIC DNA]</scope>
    <source>
        <strain evidence="3 4">JCM 7356</strain>
    </source>
</reference>
<dbReference type="InterPro" id="IPR015943">
    <property type="entry name" value="WD40/YVTN_repeat-like_dom_sf"/>
</dbReference>
<accession>A0ABN3DKT4</accession>
<keyword evidence="4" id="KW-1185">Reference proteome</keyword>
<gene>
    <name evidence="3" type="ORF">GCM10010430_14740</name>
</gene>
<name>A0ABN3DKT4_9ACTN</name>
<evidence type="ECO:0000259" key="2">
    <source>
        <dbReference type="Pfam" id="PF13360"/>
    </source>
</evidence>
<dbReference type="SUPFAM" id="SSF50998">
    <property type="entry name" value="Quinoprotein alcohol dehydrogenase-like"/>
    <property type="match status" value="1"/>
</dbReference>
<feature type="region of interest" description="Disordered" evidence="1">
    <location>
        <begin position="1"/>
        <end position="147"/>
    </location>
</feature>
<proteinExistence type="predicted"/>
<sequence>MAQDHSGTAGQEPIGYDYQQQPWYPAQQPAAAGDPWQGGAQEQYPSGDHGFHEQPGFAEQPGGFGTPAQAGFPEQHGLPGQPGWDGQNTGPWQNGLHGQGGVPGQGGHPGQQEAGGHGDGFYAPQAPGAGGQEFGATPGYDPFGTSAAATTADSVYGQYQAPEQQLYAPPGAENGYYGFDQQYPADPTGPAAQGAQPPAGPASPAGAEPDQGPPTAAFPPFDQAATATMPPVSGDSAAVPLSPFVVATPAEQPDDGSRNGGGSNDGEGKGSLVDRAKAAVSAVVSAEHGPDRRTLAIRAGAGAAAVLVLITAAVLATDGSGSGSSGSSGGSTEDPAAAKAFAVAHAKAWTAQPAAAGAAGSDDTLVGSWLLADTAVRADSTGVHAYALTDGKPAWTVTPPADNAAACGLSPTVNTNGLGVALFRPQADPKSPCTMLAAIDTKTGKTAWTKTLSDTKDPYSAHVAVSGDKVIAVGDDKAWAWAAADGSDAWQYTGQGKFCTLSGGAGGDTVLLSSSCADSDPNVQAVALNTADGKVKWWRGLNNSPKTVTVLSAEPATILTTGQSPADDRVLSWGPNGDPATEIPVSGNGGRLDVARGTFSPTPTVFFQGHTMVTTLTPAEGSPVAVTAYDLTTGKPLWKSAATEKGKARAVGIDNGALMLAVDERLDQPAHLSRFALTGGQESTGGAYPQGTGSLLTAGRVLIGGDKVVAVPEHSTNFGTATAFQAKG</sequence>
<evidence type="ECO:0000256" key="1">
    <source>
        <dbReference type="SAM" id="MobiDB-lite"/>
    </source>
</evidence>